<dbReference type="EMBL" id="QGKY02000089">
    <property type="protein sequence ID" value="KAF2609661.1"/>
    <property type="molecule type" value="Genomic_DNA"/>
</dbReference>
<proteinExistence type="predicted"/>
<comment type="caution">
    <text evidence="1">The sequence shown here is derived from an EMBL/GenBank/DDBJ whole genome shotgun (WGS) entry which is preliminary data.</text>
</comment>
<gene>
    <name evidence="1" type="ORF">F2Q70_00013670</name>
</gene>
<evidence type="ECO:0000313" key="1">
    <source>
        <dbReference type="EMBL" id="KAF2609661.1"/>
    </source>
</evidence>
<reference evidence="1" key="1">
    <citation type="submission" date="2019-12" db="EMBL/GenBank/DDBJ databases">
        <title>Genome sequencing and annotation of Brassica cretica.</title>
        <authorList>
            <person name="Studholme D.J."/>
            <person name="Sarris P.F."/>
        </authorList>
    </citation>
    <scope>NUCLEOTIDE SEQUENCE</scope>
    <source>
        <strain evidence="1">PFS-102/07</strain>
        <tissue evidence="1">Leaf</tissue>
    </source>
</reference>
<accession>A0A8S9LV91</accession>
<sequence>MHELSHLHLHLTSSSLISISISTRAFSSPSHAAMSSRPVPCIRLIKHML</sequence>
<protein>
    <submittedName>
        <fullName evidence="1">Uncharacterized protein</fullName>
    </submittedName>
</protein>
<organism evidence="1">
    <name type="scientific">Brassica cretica</name>
    <name type="common">Mustard</name>
    <dbReference type="NCBI Taxonomy" id="69181"/>
    <lineage>
        <taxon>Eukaryota</taxon>
        <taxon>Viridiplantae</taxon>
        <taxon>Streptophyta</taxon>
        <taxon>Embryophyta</taxon>
        <taxon>Tracheophyta</taxon>
        <taxon>Spermatophyta</taxon>
        <taxon>Magnoliopsida</taxon>
        <taxon>eudicotyledons</taxon>
        <taxon>Gunneridae</taxon>
        <taxon>Pentapetalae</taxon>
        <taxon>rosids</taxon>
        <taxon>malvids</taxon>
        <taxon>Brassicales</taxon>
        <taxon>Brassicaceae</taxon>
        <taxon>Brassiceae</taxon>
        <taxon>Brassica</taxon>
    </lineage>
</organism>
<dbReference type="AlphaFoldDB" id="A0A8S9LV91"/>
<name>A0A8S9LV91_BRACR</name>